<organism evidence="5 6">
    <name type="scientific">Kitasatospora kifunensis</name>
    <name type="common">Streptomyces kifunensis</name>
    <dbReference type="NCBI Taxonomy" id="58351"/>
    <lineage>
        <taxon>Bacteria</taxon>
        <taxon>Bacillati</taxon>
        <taxon>Actinomycetota</taxon>
        <taxon>Actinomycetes</taxon>
        <taxon>Kitasatosporales</taxon>
        <taxon>Streptomycetaceae</taxon>
        <taxon>Kitasatospora</taxon>
    </lineage>
</organism>
<dbReference type="Pfam" id="PF00106">
    <property type="entry name" value="adh_short"/>
    <property type="match status" value="1"/>
</dbReference>
<dbReference type="PRINTS" id="PR00081">
    <property type="entry name" value="GDHRDH"/>
</dbReference>
<gene>
    <name evidence="5" type="ORF">FHR34_000644</name>
</gene>
<evidence type="ECO:0000313" key="6">
    <source>
        <dbReference type="Proteomes" id="UP000540506"/>
    </source>
</evidence>
<dbReference type="Gene3D" id="3.40.50.720">
    <property type="entry name" value="NAD(P)-binding Rossmann-like Domain"/>
    <property type="match status" value="1"/>
</dbReference>
<dbReference type="CDD" id="cd05374">
    <property type="entry name" value="17beta-HSD-like_SDR_c"/>
    <property type="match status" value="1"/>
</dbReference>
<dbReference type="PANTHER" id="PTHR43976">
    <property type="entry name" value="SHORT CHAIN DEHYDROGENASE"/>
    <property type="match status" value="1"/>
</dbReference>
<name>A0A7W7QXJ8_KITKI</name>
<dbReference type="GO" id="GO:0016491">
    <property type="term" value="F:oxidoreductase activity"/>
    <property type="evidence" value="ECO:0007669"/>
    <property type="project" value="UniProtKB-KW"/>
</dbReference>
<evidence type="ECO:0000256" key="4">
    <source>
        <dbReference type="SAM" id="MobiDB-lite"/>
    </source>
</evidence>
<dbReference type="NCBIfam" id="NF004824">
    <property type="entry name" value="PRK06180.1"/>
    <property type="match status" value="1"/>
</dbReference>
<comment type="similarity">
    <text evidence="1 3">Belongs to the short-chain dehydrogenases/reductases (SDR) family.</text>
</comment>
<dbReference type="InterPro" id="IPR036291">
    <property type="entry name" value="NAD(P)-bd_dom_sf"/>
</dbReference>
<keyword evidence="2" id="KW-0560">Oxidoreductase</keyword>
<protein>
    <submittedName>
        <fullName evidence="5">NAD(P)-dependent dehydrogenase (Short-subunit alcohol dehydrogenase family)</fullName>
    </submittedName>
</protein>
<accession>A0A7W7QXJ8</accession>
<evidence type="ECO:0000256" key="2">
    <source>
        <dbReference type="ARBA" id="ARBA00023002"/>
    </source>
</evidence>
<sequence length="306" mass="31806">MMVWFITGASRGLGLEIARAALAAGDQVVATARDVDSARRALPADQDGLLVLPLEVTDPVAAEAAAARAVERFGRIDVLVNNAGYGVAGAVEETSDEEARSLFDTNVFGLLNVTRAVLPTLRAQRSGHIVNIGSVGGFSQGAGSGIYGASKFAVEGITEALHAELAGLGIAVTVVEPGQFRTDFLDPASLRQAARTIDDYADSAGARRTQFAEVSGHQLGDPAKAGRAVVALTRAEHPPLRLPLGQDSLARIEAKLAQVAQEISDWRELASSTGHEQAPSEQAPSAPTPSEQALTEQAPTTEGARA</sequence>
<comment type="caution">
    <text evidence="5">The sequence shown here is derived from an EMBL/GenBank/DDBJ whole genome shotgun (WGS) entry which is preliminary data.</text>
</comment>
<evidence type="ECO:0000313" key="5">
    <source>
        <dbReference type="EMBL" id="MBB4921651.1"/>
    </source>
</evidence>
<proteinExistence type="inferred from homology"/>
<dbReference type="InterPro" id="IPR002347">
    <property type="entry name" value="SDR_fam"/>
</dbReference>
<dbReference type="RefSeq" id="WP_184933946.1">
    <property type="nucleotide sequence ID" value="NZ_JACHJV010000001.1"/>
</dbReference>
<dbReference type="PRINTS" id="PR00080">
    <property type="entry name" value="SDRFAMILY"/>
</dbReference>
<evidence type="ECO:0000256" key="1">
    <source>
        <dbReference type="ARBA" id="ARBA00006484"/>
    </source>
</evidence>
<dbReference type="AlphaFoldDB" id="A0A7W7QXJ8"/>
<dbReference type="PROSITE" id="PS00061">
    <property type="entry name" value="ADH_SHORT"/>
    <property type="match status" value="1"/>
</dbReference>
<dbReference type="PANTHER" id="PTHR43976:SF16">
    <property type="entry name" value="SHORT-CHAIN DEHYDROGENASE_REDUCTASE FAMILY PROTEIN"/>
    <property type="match status" value="1"/>
</dbReference>
<dbReference type="InterPro" id="IPR051911">
    <property type="entry name" value="SDR_oxidoreductase"/>
</dbReference>
<keyword evidence="6" id="KW-1185">Reference proteome</keyword>
<feature type="region of interest" description="Disordered" evidence="4">
    <location>
        <begin position="267"/>
        <end position="306"/>
    </location>
</feature>
<evidence type="ECO:0000256" key="3">
    <source>
        <dbReference type="RuleBase" id="RU000363"/>
    </source>
</evidence>
<dbReference type="SUPFAM" id="SSF51735">
    <property type="entry name" value="NAD(P)-binding Rossmann-fold domains"/>
    <property type="match status" value="1"/>
</dbReference>
<dbReference type="InterPro" id="IPR020904">
    <property type="entry name" value="Sc_DH/Rdtase_CS"/>
</dbReference>
<reference evidence="5 6" key="1">
    <citation type="submission" date="2020-08" db="EMBL/GenBank/DDBJ databases">
        <title>Sequencing the genomes of 1000 actinobacteria strains.</title>
        <authorList>
            <person name="Klenk H.-P."/>
        </authorList>
    </citation>
    <scope>NUCLEOTIDE SEQUENCE [LARGE SCALE GENOMIC DNA]</scope>
    <source>
        <strain evidence="5 6">DSM 41654</strain>
    </source>
</reference>
<feature type="compositionally biased region" description="Polar residues" evidence="4">
    <location>
        <begin position="270"/>
        <end position="300"/>
    </location>
</feature>
<dbReference type="EMBL" id="JACHJV010000001">
    <property type="protein sequence ID" value="MBB4921651.1"/>
    <property type="molecule type" value="Genomic_DNA"/>
</dbReference>
<dbReference type="Proteomes" id="UP000540506">
    <property type="component" value="Unassembled WGS sequence"/>
</dbReference>